<dbReference type="GO" id="GO:0030041">
    <property type="term" value="P:actin filament polymerization"/>
    <property type="evidence" value="ECO:0007669"/>
    <property type="project" value="TreeGrafter"/>
</dbReference>
<dbReference type="OrthoDB" id="43313at2759"/>
<dbReference type="InterPro" id="IPR019309">
    <property type="entry name" value="WASHC3"/>
</dbReference>
<keyword evidence="5" id="KW-1185">Reference proteome</keyword>
<feature type="region of interest" description="Disordered" evidence="3">
    <location>
        <begin position="150"/>
        <end position="170"/>
    </location>
</feature>
<feature type="coiled-coil region" evidence="2">
    <location>
        <begin position="1343"/>
        <end position="1370"/>
    </location>
</feature>
<feature type="region of interest" description="Disordered" evidence="3">
    <location>
        <begin position="1834"/>
        <end position="1867"/>
    </location>
</feature>
<feature type="region of interest" description="Disordered" evidence="3">
    <location>
        <begin position="982"/>
        <end position="1003"/>
    </location>
</feature>
<evidence type="ECO:0000256" key="3">
    <source>
        <dbReference type="SAM" id="MobiDB-lite"/>
    </source>
</evidence>
<feature type="compositionally biased region" description="Low complexity" evidence="3">
    <location>
        <begin position="497"/>
        <end position="506"/>
    </location>
</feature>
<feature type="compositionally biased region" description="Basic and acidic residues" evidence="3">
    <location>
        <begin position="949"/>
        <end position="959"/>
    </location>
</feature>
<feature type="region of interest" description="Disordered" evidence="3">
    <location>
        <begin position="623"/>
        <end position="672"/>
    </location>
</feature>
<feature type="region of interest" description="Disordered" evidence="3">
    <location>
        <begin position="451"/>
        <end position="528"/>
    </location>
</feature>
<dbReference type="PANTHER" id="PTHR13015">
    <property type="entry name" value="PROTEIN AD-016-RELATED"/>
    <property type="match status" value="1"/>
</dbReference>
<keyword evidence="2" id="KW-0175">Coiled coil</keyword>
<protein>
    <submittedName>
        <fullName evidence="4">Uncharacterized protein</fullName>
    </submittedName>
</protein>
<organism evidence="4 5">
    <name type="scientific">Fistulifera solaris</name>
    <name type="common">Oleaginous diatom</name>
    <dbReference type="NCBI Taxonomy" id="1519565"/>
    <lineage>
        <taxon>Eukaryota</taxon>
        <taxon>Sar</taxon>
        <taxon>Stramenopiles</taxon>
        <taxon>Ochrophyta</taxon>
        <taxon>Bacillariophyta</taxon>
        <taxon>Bacillariophyceae</taxon>
        <taxon>Bacillariophycidae</taxon>
        <taxon>Naviculales</taxon>
        <taxon>Naviculaceae</taxon>
        <taxon>Fistulifera</taxon>
    </lineage>
</organism>
<evidence type="ECO:0000313" key="5">
    <source>
        <dbReference type="Proteomes" id="UP000198406"/>
    </source>
</evidence>
<feature type="region of interest" description="Disordered" evidence="3">
    <location>
        <begin position="1049"/>
        <end position="1073"/>
    </location>
</feature>
<feature type="compositionally biased region" description="Polar residues" evidence="3">
    <location>
        <begin position="986"/>
        <end position="1001"/>
    </location>
</feature>
<gene>
    <name evidence="4" type="ORF">FisN_8Hh344</name>
</gene>
<reference evidence="4 5" key="1">
    <citation type="journal article" date="2015" name="Plant Cell">
        <title>Oil accumulation by the oleaginous diatom Fistulifera solaris as revealed by the genome and transcriptome.</title>
        <authorList>
            <person name="Tanaka T."/>
            <person name="Maeda Y."/>
            <person name="Veluchamy A."/>
            <person name="Tanaka M."/>
            <person name="Abida H."/>
            <person name="Marechal E."/>
            <person name="Bowler C."/>
            <person name="Muto M."/>
            <person name="Sunaga Y."/>
            <person name="Tanaka M."/>
            <person name="Yoshino T."/>
            <person name="Taniguchi T."/>
            <person name="Fukuda Y."/>
            <person name="Nemoto M."/>
            <person name="Matsumoto M."/>
            <person name="Wong P.S."/>
            <person name="Aburatani S."/>
            <person name="Fujibuchi W."/>
        </authorList>
    </citation>
    <scope>NUCLEOTIDE SEQUENCE [LARGE SCALE GENOMIC DNA]</scope>
    <source>
        <strain evidence="4 5">JPCC DA0580</strain>
    </source>
</reference>
<feature type="region of interest" description="Disordered" evidence="3">
    <location>
        <begin position="931"/>
        <end position="970"/>
    </location>
</feature>
<feature type="compositionally biased region" description="Polar residues" evidence="3">
    <location>
        <begin position="475"/>
        <end position="486"/>
    </location>
</feature>
<dbReference type="GO" id="GO:0006887">
    <property type="term" value="P:exocytosis"/>
    <property type="evidence" value="ECO:0007669"/>
    <property type="project" value="TreeGrafter"/>
</dbReference>
<dbReference type="InParanoid" id="A0A1Z5KHP1"/>
<dbReference type="Proteomes" id="UP000198406">
    <property type="component" value="Unassembled WGS sequence"/>
</dbReference>
<name>A0A1Z5KHP1_FISSO</name>
<feature type="coiled-coil region" evidence="2">
    <location>
        <begin position="1785"/>
        <end position="1812"/>
    </location>
</feature>
<proteinExistence type="inferred from homology"/>
<feature type="compositionally biased region" description="Polar residues" evidence="3">
    <location>
        <begin position="458"/>
        <end position="467"/>
    </location>
</feature>
<evidence type="ECO:0000256" key="1">
    <source>
        <dbReference type="ARBA" id="ARBA00006290"/>
    </source>
</evidence>
<accession>A0A1Z5KHP1</accession>
<dbReference type="EMBL" id="BDSP01000231">
    <property type="protein sequence ID" value="GAX25756.1"/>
    <property type="molecule type" value="Genomic_DNA"/>
</dbReference>
<dbReference type="PANTHER" id="PTHR13015:SF0">
    <property type="entry name" value="WASH COMPLEX SUBUNIT 3"/>
    <property type="match status" value="1"/>
</dbReference>
<comment type="similarity">
    <text evidence="1">Belongs to the CCDC53 family.</text>
</comment>
<feature type="compositionally biased region" description="Gly residues" evidence="3">
    <location>
        <begin position="1856"/>
        <end position="1867"/>
    </location>
</feature>
<feature type="compositionally biased region" description="Basic and acidic residues" evidence="3">
    <location>
        <begin position="623"/>
        <end position="636"/>
    </location>
</feature>
<sequence length="1984" mass="212495">MFGMKLLGSTGKRTKSGSASVGGEVVKKQETEVYIRPDGKKVRRVKTTIVRTKSSDSNSGDIAQMRSSLANTLDSGNSVKPKVNASATVHGSTPASRGIKVAQSFTEGEVYIRADGKKVRRVKKIVDPKSVNDLIPPEADKKASLSASLSNMLNSPASPSGTKKSGAATIGGARVPEGEIYIRPDGKKVRRIIKKVVPADEANSAKASLTAKLGTPTKSGAATVSGVPRPVEGEIYINKDGKKVRRVPKKSTASVAPAGDSLAAKLGSSIKAAPSKSGSASVGAVPNRKIPSRAISYSEGEVYIRADGKKVRRVKKNPALGVHALSLAEKDQALSNMLENPSATPVKAGSASVAGGQVVIKQQVGEIYINADGKKVRRVRKIVTKPKDGAATLAGHMDGTAKVAGPSGAATVAGKPQEGEIYIRADGKKVRRVKKKSEPKTTTKTIAIAKPKAKDDTSLSSNTSLNKFSKKKSSDGASVTSTTSLNKFKKKKSSDGASVTSKTSVTKVKKKKSSDDASAVLKPNVQGKATKEDDDGFITLTIAKPDSSSSAEVTGAAESVDGSMLLDSYLGKLKKSKKKASGSATVTGAIEKTTKTSKKKAGVLAVGDDESVVAPTIEELKTGKKAKDDTAQDKPTENGSALDGFLDKKRVSRKGKSGAASVSGDQVASKKGPAIDLREEFRKLRELREKAQAASKAAEAVEMSEDDKGIASKYVKMKQMGLPDDALKHKMVQDGVTEGIICGVLGSVKAEVSDIGSRRAEESEEPLSSPEHLKQLDNAEQAIASKYERMKKMGLPVDALRHKMTQDDVSPKIIAAVMGDEIKKANDPQTAQESNQLATLSEDEEGIADYYRGMGLSDDALRQKMTQDEIDSKIIAAVIGDEAKHVAESSTTSPLSAEEEVITNSYSKVQQMGLPDDAVRHKVAQDGVTPKLVPTTMGKECSEPTPLLSEKRDESKDAVQEQSSQDEVDTAVAAAPALSLSASVEEQPQISSNPLSTTGAALSNDEEAIAETYRKMKKMGLPEIAIRHKMGQDGVNDRVIAAVFQESMPEPASVTPVPDSNKTDGTTPTSDEEAVADNYRKMTKMGLPEEAVRHKMDQDGVSDKVIALVFGESTSNPGGPAIGPVSTTSNSSLSEEEEALVSQYAKMKKMDMPEEAIRHKMMQDGVDSKIVSTVFDEQPTEKLVDTSKRYALSVDGPKEEHILNETFEVALDHGERTENGKKKYETKFMSLEDIARLSGQSKEALEQLIKDKRKNSEKIPKFVLQPLADDEPSEGDMFEVEVPRTKRGEGGADFTAANPKLKNADPQKLREVQDGQEVVGSDLANAARAVSALGEKDVSALLAQLQQGDMGALLKKMQKLEKQLAQAGIAIAEDIDYDEANKKVAEIAARMAEIGGSDVTHPDKEVQNRLREEYFKLEQEMERYSTALKLTEEYQAEQERMERLWEEANDGPNEIALRKIRRHMPVKIRNMSEAELTNTPSPNGKFLPQAMAKKFKRTNILQLLRVNPDDIERMHPASLEGMRVTGLTLTERRAIYAHLKPLGPKWEKNKAEAMTKRKHEWFKMLKLNFKENVAPYQRHVDQYGPPENHVGCPLIGKQCPIKADKVIDYDGDYGWTPEAEYEVSQVTKADSDDPGAKAMQEARELAREKKANERADLLKKHYKGKLLQVSKASGSCESMDETMDKMEFAIGRWIQFIIEKGKDESEADKKKEVANFTDTLNDIKLGILDYCKRSGMQTSGKKTAGGDGPDIRSAIECGLAVEVYEHGQEFFKFIKNRLTELDARDARVEKTIELLETMLSELNEKNKSTLASLGVPCPDKSRKLKKAAEIRKEIEEKMQPSEETPAEEDSPSPRGPHGGGGRGGLLGEIAGRGGRGGFLDSIKGGRGRGGGRGDLLAGIAGRGRGGRGAGGDGGGRGGLLAAIQGRGAGDAGGRGGLLAAIQGRGAGDTGGRGGLLAAIQGRGAPDAGGRGGLLAAIQARGGGG</sequence>
<dbReference type="GO" id="GO:0071203">
    <property type="term" value="C:WASH complex"/>
    <property type="evidence" value="ECO:0007669"/>
    <property type="project" value="InterPro"/>
</dbReference>
<feature type="compositionally biased region" description="Low complexity" evidence="3">
    <location>
        <begin position="150"/>
        <end position="160"/>
    </location>
</feature>
<comment type="caution">
    <text evidence="4">The sequence shown here is derived from an EMBL/GenBank/DDBJ whole genome shotgun (WGS) entry which is preliminary data.</text>
</comment>
<dbReference type="Pfam" id="PF10152">
    <property type="entry name" value="CCDC53"/>
    <property type="match status" value="3"/>
</dbReference>
<evidence type="ECO:0000256" key="2">
    <source>
        <dbReference type="SAM" id="Coils"/>
    </source>
</evidence>
<feature type="region of interest" description="Disordered" evidence="3">
    <location>
        <begin position="1"/>
        <end position="23"/>
    </location>
</feature>
<feature type="coiled-coil region" evidence="2">
    <location>
        <begin position="674"/>
        <end position="704"/>
    </location>
</feature>
<evidence type="ECO:0000313" key="4">
    <source>
        <dbReference type="EMBL" id="GAX25756.1"/>
    </source>
</evidence>
<feature type="compositionally biased region" description="Polar residues" evidence="3">
    <location>
        <begin position="1058"/>
        <end position="1069"/>
    </location>
</feature>